<evidence type="ECO:0000313" key="1">
    <source>
        <dbReference type="EMBL" id="KKL25166.1"/>
    </source>
</evidence>
<accession>A0A0F9E5G8</accession>
<dbReference type="AlphaFoldDB" id="A0A0F9E5G8"/>
<comment type="caution">
    <text evidence="1">The sequence shown here is derived from an EMBL/GenBank/DDBJ whole genome shotgun (WGS) entry which is preliminary data.</text>
</comment>
<reference evidence="1" key="1">
    <citation type="journal article" date="2015" name="Nature">
        <title>Complex archaea that bridge the gap between prokaryotes and eukaryotes.</title>
        <authorList>
            <person name="Spang A."/>
            <person name="Saw J.H."/>
            <person name="Jorgensen S.L."/>
            <person name="Zaremba-Niedzwiedzka K."/>
            <person name="Martijn J."/>
            <person name="Lind A.E."/>
            <person name="van Eijk R."/>
            <person name="Schleper C."/>
            <person name="Guy L."/>
            <person name="Ettema T.J."/>
        </authorList>
    </citation>
    <scope>NUCLEOTIDE SEQUENCE</scope>
</reference>
<name>A0A0F9E5G8_9ZZZZ</name>
<protein>
    <submittedName>
        <fullName evidence="1">Uncharacterized protein</fullName>
    </submittedName>
</protein>
<dbReference type="EMBL" id="LAZR01036315">
    <property type="protein sequence ID" value="KKL25166.1"/>
    <property type="molecule type" value="Genomic_DNA"/>
</dbReference>
<organism evidence="1">
    <name type="scientific">marine sediment metagenome</name>
    <dbReference type="NCBI Taxonomy" id="412755"/>
    <lineage>
        <taxon>unclassified sequences</taxon>
        <taxon>metagenomes</taxon>
        <taxon>ecological metagenomes</taxon>
    </lineage>
</organism>
<gene>
    <name evidence="1" type="ORF">LCGC14_2408030</name>
</gene>
<proteinExistence type="predicted"/>
<sequence>MSARTVEVHRGYSIDYCDNPNHAGIGLPLSSEHCHIVRENTDFRFNSREAARAKIRSWEAIERLTA</sequence>